<comment type="caution">
    <text evidence="10">The sequence shown here is derived from an EMBL/GenBank/DDBJ whole genome shotgun (WGS) entry which is preliminary data.</text>
</comment>
<dbReference type="AlphaFoldDB" id="A0AA88YN40"/>
<evidence type="ECO:0000256" key="1">
    <source>
        <dbReference type="ARBA" id="ARBA00004141"/>
    </source>
</evidence>
<dbReference type="GO" id="GO:0005886">
    <property type="term" value="C:plasma membrane"/>
    <property type="evidence" value="ECO:0007669"/>
    <property type="project" value="TreeGrafter"/>
</dbReference>
<dbReference type="PRINTS" id="PR00237">
    <property type="entry name" value="GPCRRHODOPSN"/>
</dbReference>
<keyword evidence="6" id="KW-0675">Receptor</keyword>
<evidence type="ECO:0000256" key="2">
    <source>
        <dbReference type="ARBA" id="ARBA00022692"/>
    </source>
</evidence>
<protein>
    <recommendedName>
        <fullName evidence="9">G-protein coupled receptors family 1 profile domain-containing protein</fullName>
    </recommendedName>
</protein>
<dbReference type="EMBL" id="VSWD01000006">
    <property type="protein sequence ID" value="KAK3100255.1"/>
    <property type="molecule type" value="Genomic_DNA"/>
</dbReference>
<dbReference type="Proteomes" id="UP001186944">
    <property type="component" value="Unassembled WGS sequence"/>
</dbReference>
<keyword evidence="11" id="KW-1185">Reference proteome</keyword>
<keyword evidence="5 8" id="KW-0472">Membrane</keyword>
<keyword evidence="7" id="KW-0807">Transducer</keyword>
<organism evidence="10 11">
    <name type="scientific">Pinctada imbricata</name>
    <name type="common">Atlantic pearl-oyster</name>
    <name type="synonym">Pinctada martensii</name>
    <dbReference type="NCBI Taxonomy" id="66713"/>
    <lineage>
        <taxon>Eukaryota</taxon>
        <taxon>Metazoa</taxon>
        <taxon>Spiralia</taxon>
        <taxon>Lophotrochozoa</taxon>
        <taxon>Mollusca</taxon>
        <taxon>Bivalvia</taxon>
        <taxon>Autobranchia</taxon>
        <taxon>Pteriomorphia</taxon>
        <taxon>Pterioida</taxon>
        <taxon>Pterioidea</taxon>
        <taxon>Pteriidae</taxon>
        <taxon>Pinctada</taxon>
    </lineage>
</organism>
<comment type="subcellular location">
    <subcellularLocation>
        <location evidence="1">Membrane</location>
        <topology evidence="1">Multi-pass membrane protein</topology>
    </subcellularLocation>
</comment>
<dbReference type="PROSITE" id="PS50262">
    <property type="entry name" value="G_PROTEIN_RECEP_F1_2"/>
    <property type="match status" value="1"/>
</dbReference>
<feature type="domain" description="G-protein coupled receptors family 1 profile" evidence="9">
    <location>
        <begin position="35"/>
        <end position="126"/>
    </location>
</feature>
<name>A0AA88YN40_PINIB</name>
<evidence type="ECO:0000313" key="11">
    <source>
        <dbReference type="Proteomes" id="UP001186944"/>
    </source>
</evidence>
<dbReference type="Gene3D" id="1.20.1070.10">
    <property type="entry name" value="Rhodopsin 7-helix transmembrane proteins"/>
    <property type="match status" value="1"/>
</dbReference>
<sequence>MTLNETNSIFRYDNDISKGFAIFIYTIIFVFALIGNVLVIVTLVQNKRMRTVTNVFLMNLAVSDLLLALFCMPFSVIPMLMKNFIFGAPVCFMVRYLQEKNTLPNDYTMFPATTEDMLKATVDETW</sequence>
<keyword evidence="3 8" id="KW-1133">Transmembrane helix</keyword>
<keyword evidence="4" id="KW-0297">G-protein coupled receptor</keyword>
<dbReference type="InterPro" id="IPR017452">
    <property type="entry name" value="GPCR_Rhodpsn_7TM"/>
</dbReference>
<evidence type="ECO:0000256" key="5">
    <source>
        <dbReference type="ARBA" id="ARBA00023136"/>
    </source>
</evidence>
<dbReference type="Pfam" id="PF00001">
    <property type="entry name" value="7tm_1"/>
    <property type="match status" value="1"/>
</dbReference>
<feature type="transmembrane region" description="Helical" evidence="8">
    <location>
        <begin position="20"/>
        <end position="44"/>
    </location>
</feature>
<dbReference type="InterPro" id="IPR000276">
    <property type="entry name" value="GPCR_Rhodpsn"/>
</dbReference>
<evidence type="ECO:0000259" key="9">
    <source>
        <dbReference type="PROSITE" id="PS50262"/>
    </source>
</evidence>
<proteinExistence type="predicted"/>
<dbReference type="PANTHER" id="PTHR24238:SF75">
    <property type="entry name" value="CHOLECYSTOKININ-LIKE RECEPTOR AT 17D1-RELATED"/>
    <property type="match status" value="1"/>
</dbReference>
<dbReference type="GO" id="GO:0008188">
    <property type="term" value="F:neuropeptide receptor activity"/>
    <property type="evidence" value="ECO:0007669"/>
    <property type="project" value="TreeGrafter"/>
</dbReference>
<accession>A0AA88YN40</accession>
<evidence type="ECO:0000256" key="6">
    <source>
        <dbReference type="ARBA" id="ARBA00023170"/>
    </source>
</evidence>
<evidence type="ECO:0000256" key="7">
    <source>
        <dbReference type="ARBA" id="ARBA00023224"/>
    </source>
</evidence>
<evidence type="ECO:0000256" key="4">
    <source>
        <dbReference type="ARBA" id="ARBA00023040"/>
    </source>
</evidence>
<keyword evidence="2 8" id="KW-0812">Transmembrane</keyword>
<dbReference type="PANTHER" id="PTHR24238">
    <property type="entry name" value="G-PROTEIN COUPLED RECEPTOR"/>
    <property type="match status" value="1"/>
</dbReference>
<feature type="transmembrane region" description="Helical" evidence="8">
    <location>
        <begin position="56"/>
        <end position="81"/>
    </location>
</feature>
<gene>
    <name evidence="10" type="ORF">FSP39_016981</name>
</gene>
<evidence type="ECO:0000256" key="3">
    <source>
        <dbReference type="ARBA" id="ARBA00022989"/>
    </source>
</evidence>
<evidence type="ECO:0000256" key="8">
    <source>
        <dbReference type="SAM" id="Phobius"/>
    </source>
</evidence>
<evidence type="ECO:0000313" key="10">
    <source>
        <dbReference type="EMBL" id="KAK3100255.1"/>
    </source>
</evidence>
<dbReference type="SUPFAM" id="SSF81321">
    <property type="entry name" value="Family A G protein-coupled receptor-like"/>
    <property type="match status" value="1"/>
</dbReference>
<reference evidence="10" key="1">
    <citation type="submission" date="2019-08" db="EMBL/GenBank/DDBJ databases">
        <title>The improved chromosome-level genome for the pearl oyster Pinctada fucata martensii using PacBio sequencing and Hi-C.</title>
        <authorList>
            <person name="Zheng Z."/>
        </authorList>
    </citation>
    <scope>NUCLEOTIDE SEQUENCE</scope>
    <source>
        <strain evidence="10">ZZ-2019</strain>
        <tissue evidence="10">Adductor muscle</tissue>
    </source>
</reference>